<dbReference type="STRING" id="796620.VIBC2010_05379"/>
<accession>E3BKJ5</accession>
<comment type="caution">
    <text evidence="5">The sequence shown here is derived from an EMBL/GenBank/DDBJ whole genome shotgun (WGS) entry which is preliminary data.</text>
</comment>
<name>E3BKJ5_9VIBR</name>
<dbReference type="EMBL" id="AEIU01000074">
    <property type="protein sequence ID" value="EFP96580.1"/>
    <property type="molecule type" value="Genomic_DNA"/>
</dbReference>
<dbReference type="InterPro" id="IPR051531">
    <property type="entry name" value="N-acetyltransferase"/>
</dbReference>
<protein>
    <submittedName>
        <fullName evidence="5">GCN5-related N-acetyltransferase</fullName>
    </submittedName>
</protein>
<reference evidence="5 6" key="1">
    <citation type="journal article" date="2012" name="Int. J. Syst. Evol. Microbiol.">
        <title>Vibrio caribbeanicus sp. nov., isolated from the marine sponge Scleritoderma cyanea.</title>
        <authorList>
            <person name="Hoffmann M."/>
            <person name="Monday S.R."/>
            <person name="Allard M.W."/>
            <person name="Strain E.A."/>
            <person name="Whittaker P."/>
            <person name="Naum M."/>
            <person name="McCarthy P.J."/>
            <person name="Lopez J.V."/>
            <person name="Fischer M."/>
            <person name="Brown E.W."/>
        </authorList>
    </citation>
    <scope>NUCLEOTIDE SEQUENCE [LARGE SCALE GENOMIC DNA]</scope>
    <source>
        <strain evidence="5 6">ATCC BAA-2122</strain>
    </source>
</reference>
<dbReference type="eggNOG" id="COG1670">
    <property type="taxonomic scope" value="Bacteria"/>
</dbReference>
<dbReference type="PROSITE" id="PS51186">
    <property type="entry name" value="GNAT"/>
    <property type="match status" value="1"/>
</dbReference>
<dbReference type="GO" id="GO:0008999">
    <property type="term" value="F:protein-N-terminal-alanine acetyltransferase activity"/>
    <property type="evidence" value="ECO:0007669"/>
    <property type="project" value="TreeGrafter"/>
</dbReference>
<sequence>MHLSLINLSDALSLLEFERQNKDWFDQFIPPREAEFYSLNGVKQHIRELLLDYHSQEMLPMLIKDSRQIVGRINVSEIEHGKRSALLGYRVGQEHINQGVAKWAVSKMIEQLSDMGITQIVAHASPDNPASCRVLEKNGFVSTELIENFACVNGEAIHCYKYVLDILEK</sequence>
<organism evidence="5 6">
    <name type="scientific">Vibrio caribbeanicus ATCC BAA-2122</name>
    <dbReference type="NCBI Taxonomy" id="796620"/>
    <lineage>
        <taxon>Bacteria</taxon>
        <taxon>Pseudomonadati</taxon>
        <taxon>Pseudomonadota</taxon>
        <taxon>Gammaproteobacteria</taxon>
        <taxon>Vibrionales</taxon>
        <taxon>Vibrionaceae</taxon>
        <taxon>Vibrio</taxon>
    </lineage>
</organism>
<dbReference type="RefSeq" id="WP_009601561.1">
    <property type="nucleotide sequence ID" value="NZ_AEIU01000074.1"/>
</dbReference>
<dbReference type="PANTHER" id="PTHR43792:SF8">
    <property type="entry name" value="[RIBOSOMAL PROTEIN US5]-ALANINE N-ACETYLTRANSFERASE"/>
    <property type="match status" value="1"/>
</dbReference>
<proteinExistence type="inferred from homology"/>
<dbReference type="AlphaFoldDB" id="E3BKJ5"/>
<dbReference type="InterPro" id="IPR000182">
    <property type="entry name" value="GNAT_dom"/>
</dbReference>
<comment type="similarity">
    <text evidence="3">Belongs to the acetyltransferase family. RimJ subfamily.</text>
</comment>
<keyword evidence="1 5" id="KW-0808">Transferase</keyword>
<dbReference type="SUPFAM" id="SSF55729">
    <property type="entry name" value="Acyl-CoA N-acyltransferases (Nat)"/>
    <property type="match status" value="1"/>
</dbReference>
<evidence type="ECO:0000313" key="5">
    <source>
        <dbReference type="EMBL" id="EFP96580.1"/>
    </source>
</evidence>
<keyword evidence="2" id="KW-0012">Acyltransferase</keyword>
<dbReference type="GO" id="GO:0005737">
    <property type="term" value="C:cytoplasm"/>
    <property type="evidence" value="ECO:0007669"/>
    <property type="project" value="TreeGrafter"/>
</dbReference>
<keyword evidence="6" id="KW-1185">Reference proteome</keyword>
<feature type="domain" description="N-acetyltransferase" evidence="4">
    <location>
        <begin position="1"/>
        <end position="169"/>
    </location>
</feature>
<evidence type="ECO:0000256" key="1">
    <source>
        <dbReference type="ARBA" id="ARBA00022679"/>
    </source>
</evidence>
<dbReference type="Pfam" id="PF13302">
    <property type="entry name" value="Acetyltransf_3"/>
    <property type="match status" value="1"/>
</dbReference>
<evidence type="ECO:0000259" key="4">
    <source>
        <dbReference type="PROSITE" id="PS51186"/>
    </source>
</evidence>
<dbReference type="OrthoDB" id="9801656at2"/>
<evidence type="ECO:0000256" key="2">
    <source>
        <dbReference type="ARBA" id="ARBA00023315"/>
    </source>
</evidence>
<evidence type="ECO:0000313" key="6">
    <source>
        <dbReference type="Proteomes" id="UP000002943"/>
    </source>
</evidence>
<dbReference type="Gene3D" id="3.40.630.30">
    <property type="match status" value="1"/>
</dbReference>
<evidence type="ECO:0000256" key="3">
    <source>
        <dbReference type="ARBA" id="ARBA00038502"/>
    </source>
</evidence>
<dbReference type="InterPro" id="IPR016181">
    <property type="entry name" value="Acyl_CoA_acyltransferase"/>
</dbReference>
<dbReference type="Proteomes" id="UP000002943">
    <property type="component" value="Unassembled WGS sequence"/>
</dbReference>
<gene>
    <name evidence="5" type="ORF">VIBC2010_05379</name>
</gene>
<dbReference type="PANTHER" id="PTHR43792">
    <property type="entry name" value="GNAT FAMILY, PUTATIVE (AFU_ORTHOLOGUE AFUA_3G00765)-RELATED-RELATED"/>
    <property type="match status" value="1"/>
</dbReference>